<evidence type="ECO:0000256" key="1">
    <source>
        <dbReference type="SAM" id="Phobius"/>
    </source>
</evidence>
<keyword evidence="1" id="KW-1133">Transmembrane helix</keyword>
<dbReference type="RefSeq" id="WP_064550783.1">
    <property type="nucleotide sequence ID" value="NZ_LXMA01000011.1"/>
</dbReference>
<keyword evidence="1" id="KW-0812">Transmembrane</keyword>
<protein>
    <submittedName>
        <fullName evidence="2">Uncharacterized protein</fullName>
    </submittedName>
</protein>
<sequence>MNFNSEEKTSNPTPNWLINMLPFISAVLGGGALWYSWLKYNDIVSQSVFHWYEWIRPALMVLMGILCLLATILFILGKSSGWSVFIGGLSMVPLMLFANLVILVVRLIQNILQGNAQSFFDRLFTQPKNIAIPL</sequence>
<evidence type="ECO:0000313" key="2">
    <source>
        <dbReference type="EMBL" id="OAT73670.1"/>
    </source>
</evidence>
<comment type="caution">
    <text evidence="2">The sequence shown here is derived from an EMBL/GenBank/DDBJ whole genome shotgun (WGS) entry which is preliminary data.</text>
</comment>
<feature type="transmembrane region" description="Helical" evidence="1">
    <location>
        <begin position="16"/>
        <end position="37"/>
    </location>
</feature>
<proteinExistence type="predicted"/>
<dbReference type="Proteomes" id="UP000078290">
    <property type="component" value="Unassembled WGS sequence"/>
</dbReference>
<reference evidence="3" key="1">
    <citation type="submission" date="2016-05" db="EMBL/GenBank/DDBJ databases">
        <authorList>
            <person name="Wang W."/>
            <person name="Zhu L."/>
        </authorList>
    </citation>
    <scope>NUCLEOTIDE SEQUENCE [LARGE SCALE GENOMIC DNA]</scope>
    <source>
        <strain evidence="3">W-2</strain>
    </source>
</reference>
<feature type="transmembrane region" description="Helical" evidence="1">
    <location>
        <begin position="82"/>
        <end position="105"/>
    </location>
</feature>
<gene>
    <name evidence="2" type="ORF">A7K69_18595</name>
</gene>
<dbReference type="AlphaFoldDB" id="A0A1B7KU96"/>
<accession>A0A1B7KU96</accession>
<name>A0A1B7KU96_PARTM</name>
<feature type="transmembrane region" description="Helical" evidence="1">
    <location>
        <begin position="58"/>
        <end position="76"/>
    </location>
</feature>
<dbReference type="EMBL" id="LXMA01000011">
    <property type="protein sequence ID" value="OAT73670.1"/>
    <property type="molecule type" value="Genomic_DNA"/>
</dbReference>
<organism evidence="2 3">
    <name type="scientific">Parageobacillus thermoglucosidasius</name>
    <name type="common">Geobacillus thermoglucosidasius</name>
    <dbReference type="NCBI Taxonomy" id="1426"/>
    <lineage>
        <taxon>Bacteria</taxon>
        <taxon>Bacillati</taxon>
        <taxon>Bacillota</taxon>
        <taxon>Bacilli</taxon>
        <taxon>Bacillales</taxon>
        <taxon>Anoxybacillaceae</taxon>
        <taxon>Parageobacillus</taxon>
    </lineage>
</organism>
<evidence type="ECO:0000313" key="3">
    <source>
        <dbReference type="Proteomes" id="UP000078290"/>
    </source>
</evidence>
<dbReference type="OrthoDB" id="2612275at2"/>
<keyword evidence="1" id="KW-0472">Membrane</keyword>